<sequence length="219" mass="22609">MPFSRRIAPAATAALMAAALLAGCGTNNQQASPSSPGNDQSNPAAEGIKLPTTRPSKGEGSKPSPSASPTPTPVKVPGAYAGAGGPRPQNATPITSVHPATDTSPETAVIKTPSNNIGCDLSADFAGCGIENYQQSKPYGSDQIGAKWWVPLDGSGNEVEAKGDAPTYMDATVPPQLVEYGKVVYYNDYVCASEQNGLTCWNTSTGHGAFMNRDSTTLF</sequence>
<reference evidence="3 4" key="1">
    <citation type="submission" date="2021-03" db="EMBL/GenBank/DDBJ databases">
        <title>Human Oral Microbial Genomes.</title>
        <authorList>
            <person name="Johnston C.D."/>
            <person name="Chen T."/>
            <person name="Dewhirst F.E."/>
        </authorList>
    </citation>
    <scope>NUCLEOTIDE SEQUENCE [LARGE SCALE GENOMIC DNA]</scope>
    <source>
        <strain evidence="3 4">DSMZ 100122</strain>
    </source>
</reference>
<dbReference type="PROSITE" id="PS51257">
    <property type="entry name" value="PROKAR_LIPOPROTEIN"/>
    <property type="match status" value="1"/>
</dbReference>
<gene>
    <name evidence="3" type="ORF">J5A65_12425</name>
</gene>
<keyword evidence="2" id="KW-0732">Signal</keyword>
<organism evidence="3 4">
    <name type="scientific">Arachnia rubra</name>
    <dbReference type="NCBI Taxonomy" id="1547448"/>
    <lineage>
        <taxon>Bacteria</taxon>
        <taxon>Bacillati</taxon>
        <taxon>Actinomycetota</taxon>
        <taxon>Actinomycetes</taxon>
        <taxon>Propionibacteriales</taxon>
        <taxon>Propionibacteriaceae</taxon>
        <taxon>Arachnia</taxon>
    </lineage>
</organism>
<keyword evidence="4" id="KW-1185">Reference proteome</keyword>
<feature type="signal peptide" evidence="2">
    <location>
        <begin position="1"/>
        <end position="22"/>
    </location>
</feature>
<evidence type="ECO:0000256" key="2">
    <source>
        <dbReference type="SAM" id="SignalP"/>
    </source>
</evidence>
<dbReference type="Proteomes" id="UP000678513">
    <property type="component" value="Chromosome"/>
</dbReference>
<evidence type="ECO:0000313" key="3">
    <source>
        <dbReference type="EMBL" id="QUC07716.1"/>
    </source>
</evidence>
<evidence type="ECO:0000313" key="4">
    <source>
        <dbReference type="Proteomes" id="UP000678513"/>
    </source>
</evidence>
<feature type="region of interest" description="Disordered" evidence="1">
    <location>
        <begin position="25"/>
        <end position="103"/>
    </location>
</feature>
<dbReference type="EMBL" id="CP072384">
    <property type="protein sequence ID" value="QUC07716.1"/>
    <property type="molecule type" value="Genomic_DNA"/>
</dbReference>
<accession>A0ABX7Y410</accession>
<evidence type="ECO:0000256" key="1">
    <source>
        <dbReference type="SAM" id="MobiDB-lite"/>
    </source>
</evidence>
<proteinExistence type="predicted"/>
<dbReference type="RefSeq" id="WP_212322443.1">
    <property type="nucleotide sequence ID" value="NZ_CP072384.1"/>
</dbReference>
<protein>
    <recommendedName>
        <fullName evidence="5">Secreted protein</fullName>
    </recommendedName>
</protein>
<name>A0ABX7Y410_9ACTN</name>
<feature type="compositionally biased region" description="Polar residues" evidence="1">
    <location>
        <begin position="25"/>
        <end position="43"/>
    </location>
</feature>
<evidence type="ECO:0008006" key="5">
    <source>
        <dbReference type="Google" id="ProtNLM"/>
    </source>
</evidence>
<feature type="chain" id="PRO_5047349081" description="Secreted protein" evidence="2">
    <location>
        <begin position="23"/>
        <end position="219"/>
    </location>
</feature>